<dbReference type="Proteomes" id="UP000786693">
    <property type="component" value="Unassembled WGS sequence"/>
</dbReference>
<proteinExistence type="predicted"/>
<organism evidence="1 2">
    <name type="scientific">Jannaschia pagri</name>
    <dbReference type="NCBI Taxonomy" id="2829797"/>
    <lineage>
        <taxon>Bacteria</taxon>
        <taxon>Pseudomonadati</taxon>
        <taxon>Pseudomonadota</taxon>
        <taxon>Alphaproteobacteria</taxon>
        <taxon>Rhodobacterales</taxon>
        <taxon>Roseobacteraceae</taxon>
        <taxon>Jannaschia</taxon>
    </lineage>
</organism>
<dbReference type="EMBL" id="BPFH01000001">
    <property type="protein sequence ID" value="GIT93747.1"/>
    <property type="molecule type" value="Genomic_DNA"/>
</dbReference>
<dbReference type="RefSeq" id="WP_220747260.1">
    <property type="nucleotide sequence ID" value="NZ_BPFH01000001.1"/>
</dbReference>
<comment type="caution">
    <text evidence="1">The sequence shown here is derived from an EMBL/GenBank/DDBJ whole genome shotgun (WGS) entry which is preliminary data.</text>
</comment>
<evidence type="ECO:0000313" key="1">
    <source>
        <dbReference type="EMBL" id="GIT93747.1"/>
    </source>
</evidence>
<gene>
    <name evidence="1" type="ORF">JANAI62_03700</name>
</gene>
<evidence type="ECO:0000313" key="2">
    <source>
        <dbReference type="Proteomes" id="UP000786693"/>
    </source>
</evidence>
<protein>
    <submittedName>
        <fullName evidence="1">Uncharacterized protein</fullName>
    </submittedName>
</protein>
<reference evidence="1 2" key="1">
    <citation type="submission" date="2021-05" db="EMBL/GenBank/DDBJ databases">
        <title>Bacteria Genome sequencing.</title>
        <authorList>
            <person name="Takabe Y."/>
            <person name="Nakajima Y."/>
            <person name="Suzuki S."/>
            <person name="Shiozaki T."/>
        </authorList>
    </citation>
    <scope>NUCLEOTIDE SEQUENCE [LARGE SCALE GENOMIC DNA]</scope>
    <source>
        <strain evidence="1 2">AI_62</strain>
    </source>
</reference>
<sequence length="700" mass="76671">MVKTVIKQADFSLMAVREDLLEADDIEARSRSLQDACNVRSLASRAIEARPGSMFIRDGTGYEYLGEIRPRDGLVYGLLLAADRLTVIQEDGATVYNNRSVPWTDLNGIWVQTFRQKTFIGHPSAGIIVLELTDGVWSLARITFDATPGDATAQPYWQFQPGVSITPSARTGNITVTSSAPVFDVTDALQVFRYGEQEFRITSVTSNTSVQATVLNTLPPSFRITVANAETFKIGQAVEGEQTKYQGVVQAISGNDLFVATVKFYDGPDNGENLSNPVGSSTVSSKVSIAPLPSTVWDEPLMSTKNGWARSGSAVGGRLILCDFPKVPDLIALSSVRSVTDFVTGSDEDDAILRQVGDDVPRFLHAINAGDLILLSDRGSYYVPTRGNGVISPSTFRAILFDKRASSLVRPTLVDAGVAFIDHTKRTVLYANLMGNVNLRWQVRDMTVFHPQVIDNPVALCGPGANFRTTEKYLLVVNGSGTMAAVSWRNDLDQETVGFVPWVTEGSYKIANPIFDQYLYLVDRDVDGTTQRFLERFDETLWVDSAVSGDATLTAPHLVGETVSLMRNDGYGGQAVLPVDGAWPGEAPDGDWQIGLFFDAFISPWVSRIQESSRRGMVQPRVIRLGVAVQKTGPFSVVLNGTRRQVGGYSFGDVLSNPPTLRTKIYRFPILGNRDYPDMKIERDTPGPFRVLALYQEVTG</sequence>
<name>A0ABQ4NI34_9RHOB</name>
<accession>A0ABQ4NI34</accession>
<keyword evidence="2" id="KW-1185">Reference proteome</keyword>